<dbReference type="InterPro" id="IPR041664">
    <property type="entry name" value="AAA_16"/>
</dbReference>
<dbReference type="Pfam" id="PF13191">
    <property type="entry name" value="AAA_16"/>
    <property type="match status" value="1"/>
</dbReference>
<protein>
    <submittedName>
        <fullName evidence="5">AAA family ATPase</fullName>
    </submittedName>
</protein>
<dbReference type="GO" id="GO:0006355">
    <property type="term" value="P:regulation of DNA-templated transcription"/>
    <property type="evidence" value="ECO:0007669"/>
    <property type="project" value="InterPro"/>
</dbReference>
<dbReference type="Gene3D" id="1.10.10.10">
    <property type="entry name" value="Winged helix-like DNA-binding domain superfamily/Winged helix DNA-binding domain"/>
    <property type="match status" value="1"/>
</dbReference>
<evidence type="ECO:0000313" key="5">
    <source>
        <dbReference type="EMBL" id="BEP28018.1"/>
    </source>
</evidence>
<dbReference type="InterPro" id="IPR016032">
    <property type="entry name" value="Sig_transdc_resp-reg_C-effctor"/>
</dbReference>
<dbReference type="InterPro" id="IPR036388">
    <property type="entry name" value="WH-like_DNA-bd_sf"/>
</dbReference>
<evidence type="ECO:0000259" key="3">
    <source>
        <dbReference type="Pfam" id="PF03704"/>
    </source>
</evidence>
<dbReference type="Gene3D" id="1.25.40.10">
    <property type="entry name" value="Tetratricopeptide repeat domain"/>
    <property type="match status" value="2"/>
</dbReference>
<dbReference type="GO" id="GO:0005524">
    <property type="term" value="F:ATP binding"/>
    <property type="evidence" value="ECO:0007669"/>
    <property type="project" value="UniProtKB-KW"/>
</dbReference>
<reference evidence="5 6" key="1">
    <citation type="submission" date="2023-08" db="EMBL/GenBank/DDBJ databases">
        <title>Helicovermis profunda gen. nov., sp. nov., a novel mesophilic, fermentative bacterium within the Bacillota from a deep-sea hydrothermal vent chimney.</title>
        <authorList>
            <person name="Miyazaki U."/>
            <person name="Mizutani D."/>
            <person name="Hashimoto Y."/>
            <person name="Tame A."/>
            <person name="Sawayama S."/>
            <person name="Miyazaki J."/>
            <person name="Takai K."/>
            <person name="Nakagawa S."/>
        </authorList>
    </citation>
    <scope>NUCLEOTIDE SEQUENCE [LARGE SCALE GENOMIC DNA]</scope>
    <source>
        <strain evidence="5 6">S502</strain>
    </source>
</reference>
<evidence type="ECO:0000259" key="4">
    <source>
        <dbReference type="Pfam" id="PF13191"/>
    </source>
</evidence>
<gene>
    <name evidence="5" type="ORF">HLPR_03490</name>
</gene>
<dbReference type="PANTHER" id="PTHR16305:SF28">
    <property type="entry name" value="GUANYLATE CYCLASE DOMAIN-CONTAINING PROTEIN"/>
    <property type="match status" value="1"/>
</dbReference>
<feature type="domain" description="Orc1-like AAA ATPase" evidence="4">
    <location>
        <begin position="240"/>
        <end position="419"/>
    </location>
</feature>
<keyword evidence="1" id="KW-0547">Nucleotide-binding</keyword>
<dbReference type="GO" id="GO:0004016">
    <property type="term" value="F:adenylate cyclase activity"/>
    <property type="evidence" value="ECO:0007669"/>
    <property type="project" value="TreeGrafter"/>
</dbReference>
<dbReference type="InterPro" id="IPR005158">
    <property type="entry name" value="BTAD"/>
</dbReference>
<dbReference type="InterPro" id="IPR019734">
    <property type="entry name" value="TPR_rpt"/>
</dbReference>
<dbReference type="SMART" id="SM00028">
    <property type="entry name" value="TPR"/>
    <property type="match status" value="5"/>
</dbReference>
<name>A0AAU9E445_9FIRM</name>
<dbReference type="RefSeq" id="WP_338536369.1">
    <property type="nucleotide sequence ID" value="NZ_AP028654.1"/>
</dbReference>
<dbReference type="PANTHER" id="PTHR16305">
    <property type="entry name" value="TESTICULAR SOLUBLE ADENYLYL CYCLASE"/>
    <property type="match status" value="1"/>
</dbReference>
<keyword evidence="6" id="KW-1185">Reference proteome</keyword>
<feature type="domain" description="Bacterial transcriptional activator" evidence="3">
    <location>
        <begin position="151"/>
        <end position="223"/>
    </location>
</feature>
<sequence length="1014" mass="120003">MFEIKLFGIPEIKYNNKKIVFPFKKAEGIFYYLLINKTVTRDELINLFWGDISEDIARKNLRNAIYRIKKELNSSIILSPQKNTLCIDEQIKINSDYNQLFFSNNNILEISDEEFLKGFYIKKSMYFEDWLYEIRENCKRERICKLKAYALKIPNIEEKIEIYERILKLDKLDEVAYSNLIKVYSDDGKYHQAIKCFHNLTDVLNEELGVEPDETIVKFVQKIILNRKKFLNEEKKENTIIGRKREKNVILNQINMFLSHNEYKNILISGEAGIGKTSLFNSILNELTSMEVLCLKSECYKVDKDFYLKAWSNVVEGISKYTLKNNVFIEASLINPLRRIFPSFSLQNRKNDKEENVFVPKKEEFNARIFNNTIEEVLKNILIKITSEKKIIIFFEDIQWMDNQSLSLLIRLVHDLKDKVMLVLTLRNDNSDLHKIKNLFYDENILKSVELKGFSMEETMLFIDKFKKVKSIEKKVKEKIYLESEGNPLFISEYLKMANEKSNFKLINEKIASVLEGRFSELSKNARQIINIMSVFSRDVRFDRLIEISNKSELELLEITQELRNNYLIKDIGTDIVSFIFTHSKLKEYIYDTLNFSFKKIIHRKIGDIIEKDYLNSNLRNDIDTLSDLIFHYKCSNEKLKMLKYKLDYVAYYLDYVHELYPKIKKEKSVVKKLRILDRESVKTEFKEIDGLFKEIEKIYSDELINLENAKYLYIKGRYFIRNGEYEEGKKYIKRQILISNSLEQNENAIKGYKQLIFMTIQRHDINMMRIYLESAMKLEKKCSIKYEKGVLTRLLGLYYLMNGNFKESLISFEKAIKIFREDILNISKYVLNIAACYNYIGEINRREGQYIGADTNYQMAINICVDSNVRRGLEIFYTNLGQVSMETNNIENAYKYFVNATEYFDENGTLWHKSIAVAFLSYIELVKNKNVEASFENLKIAINLSVQLGNPYDIGLVKYIEFIVMERDELICNKCIKELDANLNELEKEAIRYFNEANASFEIERLDRLRVIN</sequence>
<dbReference type="KEGG" id="hprf:HLPR_03490"/>
<proteinExistence type="predicted"/>
<dbReference type="EMBL" id="AP028654">
    <property type="protein sequence ID" value="BEP28018.1"/>
    <property type="molecule type" value="Genomic_DNA"/>
</dbReference>
<evidence type="ECO:0000313" key="6">
    <source>
        <dbReference type="Proteomes" id="UP001321786"/>
    </source>
</evidence>
<evidence type="ECO:0000256" key="2">
    <source>
        <dbReference type="ARBA" id="ARBA00022840"/>
    </source>
</evidence>
<dbReference type="InterPro" id="IPR027417">
    <property type="entry name" value="P-loop_NTPase"/>
</dbReference>
<evidence type="ECO:0000256" key="1">
    <source>
        <dbReference type="ARBA" id="ARBA00022741"/>
    </source>
</evidence>
<dbReference type="GO" id="GO:0005737">
    <property type="term" value="C:cytoplasm"/>
    <property type="evidence" value="ECO:0007669"/>
    <property type="project" value="TreeGrafter"/>
</dbReference>
<dbReference type="AlphaFoldDB" id="A0AAU9E445"/>
<dbReference type="InterPro" id="IPR011990">
    <property type="entry name" value="TPR-like_helical_dom_sf"/>
</dbReference>
<dbReference type="Gene3D" id="3.40.50.300">
    <property type="entry name" value="P-loop containing nucleotide triphosphate hydrolases"/>
    <property type="match status" value="1"/>
</dbReference>
<dbReference type="Pfam" id="PF03704">
    <property type="entry name" value="BTAD"/>
    <property type="match status" value="1"/>
</dbReference>
<dbReference type="SUPFAM" id="SSF52540">
    <property type="entry name" value="P-loop containing nucleoside triphosphate hydrolases"/>
    <property type="match status" value="1"/>
</dbReference>
<accession>A0AAU9E445</accession>
<keyword evidence="2" id="KW-0067">ATP-binding</keyword>
<organism evidence="5 6">
    <name type="scientific">Helicovermis profundi</name>
    <dbReference type="NCBI Taxonomy" id="3065157"/>
    <lineage>
        <taxon>Bacteria</taxon>
        <taxon>Bacillati</taxon>
        <taxon>Bacillota</taxon>
        <taxon>Clostridia</taxon>
        <taxon>Helicovermis</taxon>
    </lineage>
</organism>
<dbReference type="SUPFAM" id="SSF46894">
    <property type="entry name" value="C-terminal effector domain of the bipartite response regulators"/>
    <property type="match status" value="1"/>
</dbReference>
<dbReference type="SUPFAM" id="SSF48452">
    <property type="entry name" value="TPR-like"/>
    <property type="match status" value="2"/>
</dbReference>
<dbReference type="GO" id="GO:0003677">
    <property type="term" value="F:DNA binding"/>
    <property type="evidence" value="ECO:0007669"/>
    <property type="project" value="InterPro"/>
</dbReference>
<dbReference type="Proteomes" id="UP001321786">
    <property type="component" value="Chromosome"/>
</dbReference>